<reference evidence="1 2" key="1">
    <citation type="submission" date="2019-12" db="EMBL/GenBank/DDBJ databases">
        <title>A genome sequence resource for the geographically widespread anthracnose pathogen Colletotrichum asianum.</title>
        <authorList>
            <person name="Meng Y."/>
        </authorList>
    </citation>
    <scope>NUCLEOTIDE SEQUENCE [LARGE SCALE GENOMIC DNA]</scope>
    <source>
        <strain evidence="1 2">ICMP 18580</strain>
    </source>
</reference>
<comment type="caution">
    <text evidence="1">The sequence shown here is derived from an EMBL/GenBank/DDBJ whole genome shotgun (WGS) entry which is preliminary data.</text>
</comment>
<evidence type="ECO:0000313" key="2">
    <source>
        <dbReference type="Proteomes" id="UP000434172"/>
    </source>
</evidence>
<dbReference type="AlphaFoldDB" id="A0A8H3W732"/>
<name>A0A8H3W732_9PEZI</name>
<sequence length="65" mass="7000">MQCSATLPQPFPLSLGAAPPYGAARPSTDPQSPLSVGLECIKPHCLPHRRRLDSGNAAMHLFMLF</sequence>
<organism evidence="1 2">
    <name type="scientific">Colletotrichum asianum</name>
    <dbReference type="NCBI Taxonomy" id="702518"/>
    <lineage>
        <taxon>Eukaryota</taxon>
        <taxon>Fungi</taxon>
        <taxon>Dikarya</taxon>
        <taxon>Ascomycota</taxon>
        <taxon>Pezizomycotina</taxon>
        <taxon>Sordariomycetes</taxon>
        <taxon>Hypocreomycetidae</taxon>
        <taxon>Glomerellales</taxon>
        <taxon>Glomerellaceae</taxon>
        <taxon>Colletotrichum</taxon>
        <taxon>Colletotrichum gloeosporioides species complex</taxon>
    </lineage>
</organism>
<evidence type="ECO:0000313" key="1">
    <source>
        <dbReference type="EMBL" id="KAF0320472.1"/>
    </source>
</evidence>
<keyword evidence="2" id="KW-1185">Reference proteome</keyword>
<protein>
    <submittedName>
        <fullName evidence="1">Uncharacterized protein</fullName>
    </submittedName>
</protein>
<dbReference type="Proteomes" id="UP000434172">
    <property type="component" value="Unassembled WGS sequence"/>
</dbReference>
<dbReference type="EMBL" id="WOWK01000082">
    <property type="protein sequence ID" value="KAF0320472.1"/>
    <property type="molecule type" value="Genomic_DNA"/>
</dbReference>
<accession>A0A8H3W732</accession>
<gene>
    <name evidence="1" type="ORF">GQ607_012228</name>
</gene>
<proteinExistence type="predicted"/>